<dbReference type="NCBIfam" id="TIGR01489">
    <property type="entry name" value="DKMTPPase-SF"/>
    <property type="match status" value="1"/>
</dbReference>
<evidence type="ECO:0000313" key="4">
    <source>
        <dbReference type="Proteomes" id="UP001345013"/>
    </source>
</evidence>
<gene>
    <name evidence="3" type="ORF">LTR24_009588</name>
</gene>
<accession>A0ABR0JWJ7</accession>
<evidence type="ECO:0000313" key="3">
    <source>
        <dbReference type="EMBL" id="KAK5077497.1"/>
    </source>
</evidence>
<comment type="caution">
    <text evidence="3">The sequence shown here is derived from an EMBL/GenBank/DDBJ whole genome shotgun (WGS) entry which is preliminary data.</text>
</comment>
<evidence type="ECO:0008006" key="5">
    <source>
        <dbReference type="Google" id="ProtNLM"/>
    </source>
</evidence>
<dbReference type="PANTHER" id="PTHR28181">
    <property type="entry name" value="UPF0655 PROTEIN YCR015C"/>
    <property type="match status" value="1"/>
</dbReference>
<evidence type="ECO:0000256" key="2">
    <source>
        <dbReference type="SAM" id="MobiDB-lite"/>
    </source>
</evidence>
<dbReference type="Pfam" id="PF12710">
    <property type="entry name" value="HAD"/>
    <property type="match status" value="1"/>
</dbReference>
<name>A0ABR0JWJ7_9EURO</name>
<dbReference type="Proteomes" id="UP001345013">
    <property type="component" value="Unassembled WGS sequence"/>
</dbReference>
<sequence length="292" mass="32898">MPFPETLNKKPKVIFFTDFDGTITLKDTNDYITDYHGFGVEERRAGNKLILDGTDSFRNGFQKMINSWKVPLTDMISILEQNIKLDPHFKDFVLWAKEHDVPIVVLSSGMVPVIAALLKKLLGEDLMQDIEIIANDTQLVAPDNSLDKVGGWNIRFHDESSFGHDKSLTIRPYANAIAEMTNDSEKPTLLYAGDGVSDLSAARETDLLFAKAGHDLIVYCEREGIPFTTFEDWSSILDETKKIWSGEKSLRKVAEEGLKRHRTNSSSRPPPAPGTFNRKQSLSQEQRPAIQE</sequence>
<dbReference type="PANTHER" id="PTHR28181:SF2">
    <property type="entry name" value="PHOSPHORIC MONOESTER HYDROLASE"/>
    <property type="match status" value="1"/>
</dbReference>
<organism evidence="3 4">
    <name type="scientific">Lithohypha guttulata</name>
    <dbReference type="NCBI Taxonomy" id="1690604"/>
    <lineage>
        <taxon>Eukaryota</taxon>
        <taxon>Fungi</taxon>
        <taxon>Dikarya</taxon>
        <taxon>Ascomycota</taxon>
        <taxon>Pezizomycotina</taxon>
        <taxon>Eurotiomycetes</taxon>
        <taxon>Chaetothyriomycetidae</taxon>
        <taxon>Chaetothyriales</taxon>
        <taxon>Trichomeriaceae</taxon>
        <taxon>Lithohypha</taxon>
    </lineage>
</organism>
<keyword evidence="4" id="KW-1185">Reference proteome</keyword>
<dbReference type="Gene3D" id="3.40.50.1000">
    <property type="entry name" value="HAD superfamily/HAD-like"/>
    <property type="match status" value="1"/>
</dbReference>
<feature type="region of interest" description="Disordered" evidence="2">
    <location>
        <begin position="256"/>
        <end position="292"/>
    </location>
</feature>
<dbReference type="InterPro" id="IPR050849">
    <property type="entry name" value="HAD-like_hydrolase_phosphatase"/>
</dbReference>
<evidence type="ECO:0000256" key="1">
    <source>
        <dbReference type="ARBA" id="ARBA00022801"/>
    </source>
</evidence>
<keyword evidence="1" id="KW-0378">Hydrolase</keyword>
<dbReference type="EMBL" id="JAVRRG010000219">
    <property type="protein sequence ID" value="KAK5077497.1"/>
    <property type="molecule type" value="Genomic_DNA"/>
</dbReference>
<reference evidence="3 4" key="1">
    <citation type="submission" date="2023-08" db="EMBL/GenBank/DDBJ databases">
        <title>Black Yeasts Isolated from many extreme environments.</title>
        <authorList>
            <person name="Coleine C."/>
            <person name="Stajich J.E."/>
            <person name="Selbmann L."/>
        </authorList>
    </citation>
    <scope>NUCLEOTIDE SEQUENCE [LARGE SCALE GENOMIC DNA]</scope>
    <source>
        <strain evidence="3 4">CCFEE 5885</strain>
    </source>
</reference>
<dbReference type="Gene3D" id="3.90.1470.20">
    <property type="match status" value="1"/>
</dbReference>
<dbReference type="InterPro" id="IPR036412">
    <property type="entry name" value="HAD-like_sf"/>
</dbReference>
<dbReference type="InterPro" id="IPR023214">
    <property type="entry name" value="HAD_sf"/>
</dbReference>
<protein>
    <recommendedName>
        <fullName evidence="5">Phosphoserine phosphatase</fullName>
    </recommendedName>
</protein>
<dbReference type="NCBIfam" id="TIGR01488">
    <property type="entry name" value="HAD-SF-IB"/>
    <property type="match status" value="1"/>
</dbReference>
<feature type="compositionally biased region" description="Polar residues" evidence="2">
    <location>
        <begin position="277"/>
        <end position="286"/>
    </location>
</feature>
<dbReference type="SUPFAM" id="SSF56784">
    <property type="entry name" value="HAD-like"/>
    <property type="match status" value="1"/>
</dbReference>
<proteinExistence type="predicted"/>
<dbReference type="InterPro" id="IPR006384">
    <property type="entry name" value="HAD_hydro_PyrdxlP_Pase-like"/>
</dbReference>